<gene>
    <name evidence="1" type="ORF">AR686_07380</name>
</gene>
<evidence type="ECO:0008006" key="3">
    <source>
        <dbReference type="Google" id="ProtNLM"/>
    </source>
</evidence>
<reference evidence="1 2" key="1">
    <citation type="submission" date="2015-10" db="EMBL/GenBank/DDBJ databases">
        <title>Genome sequence of Chryseobacterium greenlandense.</title>
        <authorList>
            <person name="Newman J."/>
            <person name="Fischer K."/>
            <person name="Miller J."/>
        </authorList>
    </citation>
    <scope>NUCLEOTIDE SEQUENCE [LARGE SCALE GENOMIC DNA]</scope>
    <source>
        <strain evidence="1 2">UMB34</strain>
    </source>
</reference>
<dbReference type="RefSeq" id="WP_050379476.1">
    <property type="nucleotide sequence ID" value="NZ_LMAI01000004.1"/>
</dbReference>
<dbReference type="Proteomes" id="UP000054388">
    <property type="component" value="Unassembled WGS sequence"/>
</dbReference>
<evidence type="ECO:0000313" key="2">
    <source>
        <dbReference type="Proteomes" id="UP000054388"/>
    </source>
</evidence>
<dbReference type="AlphaFoldDB" id="A0A101CHI5"/>
<sequence length="307" mass="36191">MKYGQFSRKDNIINKILARLGILVTEKIIIKIDHHPDYRISQYRGEEETTYYFNNSWNFENKYSSVVNINVIDKYIFHYDNFKHLSSEYGISFLGYNECGFLQDVMEEHPDAFEEHSFGTETDNFTFNSLNIKTVDNLKHRVYYDGSFDGTSYEISPTDWGVYSILDVIAINIDIDEMPFYKSLLAESYLLLKEKKYKLSHFILYSAFENFINFELDAQDREDRLKDKLNELFCSKFPNLGIHQIYTSTVDLFDNYTIERNAIAHGRGRLDVNEQMVEKSFIFVLTLMSSYSLHSSKFEDLYTKIST</sequence>
<organism evidence="1 2">
    <name type="scientific">Chryseobacterium aquaticum subsp. greenlandense</name>
    <dbReference type="NCBI Taxonomy" id="345663"/>
    <lineage>
        <taxon>Bacteria</taxon>
        <taxon>Pseudomonadati</taxon>
        <taxon>Bacteroidota</taxon>
        <taxon>Flavobacteriia</taxon>
        <taxon>Flavobacteriales</taxon>
        <taxon>Weeksellaceae</taxon>
        <taxon>Chryseobacterium group</taxon>
        <taxon>Chryseobacterium</taxon>
    </lineage>
</organism>
<proteinExistence type="predicted"/>
<name>A0A101CHI5_9FLAO</name>
<evidence type="ECO:0000313" key="1">
    <source>
        <dbReference type="EMBL" id="KUJ56376.1"/>
    </source>
</evidence>
<protein>
    <recommendedName>
        <fullName evidence="3">Apea-like HEPN domain-containing protein</fullName>
    </recommendedName>
</protein>
<dbReference type="EMBL" id="LMAI01000004">
    <property type="protein sequence ID" value="KUJ56376.1"/>
    <property type="molecule type" value="Genomic_DNA"/>
</dbReference>
<comment type="caution">
    <text evidence="1">The sequence shown here is derived from an EMBL/GenBank/DDBJ whole genome shotgun (WGS) entry which is preliminary data.</text>
</comment>
<accession>A0A101CHI5</accession>